<organism evidence="1 2">
    <name type="scientific">Rhodococcus erythropolis</name>
    <name type="common">Arthrobacter picolinophilus</name>
    <dbReference type="NCBI Taxonomy" id="1833"/>
    <lineage>
        <taxon>Bacteria</taxon>
        <taxon>Bacillati</taxon>
        <taxon>Actinomycetota</taxon>
        <taxon>Actinomycetes</taxon>
        <taxon>Mycobacteriales</taxon>
        <taxon>Nocardiaceae</taxon>
        <taxon>Rhodococcus</taxon>
        <taxon>Rhodococcus erythropolis group</taxon>
    </lineage>
</organism>
<dbReference type="Proteomes" id="UP000325576">
    <property type="component" value="Unassembled WGS sequence"/>
</dbReference>
<evidence type="ECO:0000313" key="2">
    <source>
        <dbReference type="Proteomes" id="UP000325576"/>
    </source>
</evidence>
<comment type="caution">
    <text evidence="1">The sequence shown here is derived from an EMBL/GenBank/DDBJ whole genome shotgun (WGS) entry which is preliminary data.</text>
</comment>
<dbReference type="Pfam" id="PF05133">
    <property type="entry name" value="SPP1_portal"/>
    <property type="match status" value="1"/>
</dbReference>
<gene>
    <name evidence="1" type="ORF">BS297_17790</name>
</gene>
<dbReference type="InterPro" id="IPR021145">
    <property type="entry name" value="Portal_protein_SPP1_Gp6-like"/>
</dbReference>
<reference evidence="1 2" key="1">
    <citation type="journal article" date="2017" name="Poromechanics V (2013)">
        <title>Genomic Characterization of the Arsenic-Tolerant Actinobacterium, &lt;i&gt;Rhodococcus erythropolis&lt;/i&gt; S43.</title>
        <authorList>
            <person name="Retamal-Morales G."/>
            <person name="Mehnert M."/>
            <person name="Schwabe R."/>
            <person name="Tischler D."/>
            <person name="Schloemann M."/>
            <person name="Levican G.J."/>
        </authorList>
    </citation>
    <scope>NUCLEOTIDE SEQUENCE [LARGE SCALE GENOMIC DNA]</scope>
    <source>
        <strain evidence="1 2">S43</strain>
    </source>
</reference>
<proteinExistence type="predicted"/>
<accession>A0A5N5E0R9</accession>
<sequence>MLDESQAVNVAKDLLPKLHHERKRLTLLDKWYRWQQEDQQLPRSATRELKALQELSKTPWLWLVVTTIAQAMFVDDYRSPNEAETSPQWETWLANGMDVRQIAIHRAALAYGYSYAVVMPGLDDLGRVQSVIRGVSPRRMFAVYEDPAEDEWPEYALRDDPGGKLRLIDDQVVHKLQRVGNEGEIKHVGFDWHGAGRCPVIRYANDLDLEGRATGQVEPFIGVAKRINKTTSDRLQAQHFNSWKIRTATGMTEPEDDEEKRRAKLRLRHDDILIAEDPDTKFGTLDETPLDGFIAATESDIEALSATSQTPSYALTGKLVNLNAEALVAARHPLTQKVFEIRTSFGGSHNRTMRMSAWFEEDYAIATDVSASVKWQDLEARSLSQAVDAYGKAAKLLGIPPQALWGRIPGVTKIDVQEWKQMALDSDPLAEYLRDQFGPDSSADHLLGV</sequence>
<evidence type="ECO:0000313" key="1">
    <source>
        <dbReference type="EMBL" id="KAB2583999.1"/>
    </source>
</evidence>
<evidence type="ECO:0008006" key="3">
    <source>
        <dbReference type="Google" id="ProtNLM"/>
    </source>
</evidence>
<dbReference type="AlphaFoldDB" id="A0A5N5E0R9"/>
<dbReference type="EMBL" id="MRBO01000482">
    <property type="protein sequence ID" value="KAB2583999.1"/>
    <property type="molecule type" value="Genomic_DNA"/>
</dbReference>
<protein>
    <recommendedName>
        <fullName evidence="3">Phage portal protein</fullName>
    </recommendedName>
</protein>
<name>A0A5N5E0R9_RHOER</name>